<dbReference type="Pfam" id="PF23247">
    <property type="entry name" value="LRR_RPS2"/>
    <property type="match status" value="3"/>
</dbReference>
<proteinExistence type="inferred from homology"/>
<feature type="coiled-coil region" evidence="7">
    <location>
        <begin position="26"/>
        <end position="60"/>
    </location>
</feature>
<dbReference type="Gene3D" id="3.80.10.10">
    <property type="entry name" value="Ribonuclease Inhibitor"/>
    <property type="match status" value="3"/>
</dbReference>
<keyword evidence="4" id="KW-0547">Nucleotide-binding</keyword>
<comment type="similarity">
    <text evidence="1">Belongs to the disease resistance NB-LRR family.</text>
</comment>
<evidence type="ECO:0000259" key="8">
    <source>
        <dbReference type="SMART" id="SM00382"/>
    </source>
</evidence>
<gene>
    <name evidence="9" type="ORF">DVH24_038558</name>
</gene>
<keyword evidence="3" id="KW-0677">Repeat</keyword>
<dbReference type="InterPro" id="IPR032675">
    <property type="entry name" value="LRR_dom_sf"/>
</dbReference>
<dbReference type="Gene3D" id="1.10.8.430">
    <property type="entry name" value="Helical domain of apoptotic protease-activating factors"/>
    <property type="match status" value="1"/>
</dbReference>
<dbReference type="InterPro" id="IPR003593">
    <property type="entry name" value="AAA+_ATPase"/>
</dbReference>
<dbReference type="GO" id="GO:0006952">
    <property type="term" value="P:defense response"/>
    <property type="evidence" value="ECO:0007669"/>
    <property type="project" value="UniProtKB-KW"/>
</dbReference>
<reference evidence="9 10" key="1">
    <citation type="submission" date="2018-10" db="EMBL/GenBank/DDBJ databases">
        <title>A high-quality apple genome assembly.</title>
        <authorList>
            <person name="Hu J."/>
        </authorList>
    </citation>
    <scope>NUCLEOTIDE SEQUENCE [LARGE SCALE GENOMIC DNA]</scope>
    <source>
        <strain evidence="10">cv. HFTH1</strain>
        <tissue evidence="9">Young leaf</tissue>
    </source>
</reference>
<evidence type="ECO:0000313" key="10">
    <source>
        <dbReference type="Proteomes" id="UP000290289"/>
    </source>
</evidence>
<organism evidence="9 10">
    <name type="scientific">Malus domestica</name>
    <name type="common">Apple</name>
    <name type="synonym">Pyrus malus</name>
    <dbReference type="NCBI Taxonomy" id="3750"/>
    <lineage>
        <taxon>Eukaryota</taxon>
        <taxon>Viridiplantae</taxon>
        <taxon>Streptophyta</taxon>
        <taxon>Embryophyta</taxon>
        <taxon>Tracheophyta</taxon>
        <taxon>Spermatophyta</taxon>
        <taxon>Magnoliopsida</taxon>
        <taxon>eudicotyledons</taxon>
        <taxon>Gunneridae</taxon>
        <taxon>Pentapetalae</taxon>
        <taxon>rosids</taxon>
        <taxon>fabids</taxon>
        <taxon>Rosales</taxon>
        <taxon>Rosaceae</taxon>
        <taxon>Amygdaloideae</taxon>
        <taxon>Maleae</taxon>
        <taxon>Malus</taxon>
    </lineage>
</organism>
<evidence type="ECO:0000256" key="5">
    <source>
        <dbReference type="ARBA" id="ARBA00022821"/>
    </source>
</evidence>
<dbReference type="InterPro" id="IPR042197">
    <property type="entry name" value="Apaf_helical"/>
</dbReference>
<evidence type="ECO:0000256" key="3">
    <source>
        <dbReference type="ARBA" id="ARBA00022737"/>
    </source>
</evidence>
<dbReference type="PANTHER" id="PTHR33463:SF203">
    <property type="entry name" value="AAA+ ATPASE DOMAIN-CONTAINING PROTEIN"/>
    <property type="match status" value="1"/>
</dbReference>
<accession>A0A498KD41</accession>
<dbReference type="InterPro" id="IPR002182">
    <property type="entry name" value="NB-ARC"/>
</dbReference>
<dbReference type="EMBL" id="RDQH01000329">
    <property type="protein sequence ID" value="RXI04284.1"/>
    <property type="molecule type" value="Genomic_DNA"/>
</dbReference>
<dbReference type="SUPFAM" id="SSF52058">
    <property type="entry name" value="L domain-like"/>
    <property type="match status" value="1"/>
</dbReference>
<dbReference type="GO" id="GO:0005524">
    <property type="term" value="F:ATP binding"/>
    <property type="evidence" value="ECO:0007669"/>
    <property type="project" value="UniProtKB-KW"/>
</dbReference>
<keyword evidence="7" id="KW-0175">Coiled coil</keyword>
<evidence type="ECO:0000256" key="6">
    <source>
        <dbReference type="ARBA" id="ARBA00022840"/>
    </source>
</evidence>
<dbReference type="Gene3D" id="3.40.50.300">
    <property type="entry name" value="P-loop containing nucleotide triphosphate hydrolases"/>
    <property type="match status" value="1"/>
</dbReference>
<dbReference type="PRINTS" id="PR00364">
    <property type="entry name" value="DISEASERSIST"/>
</dbReference>
<dbReference type="GO" id="GO:0043531">
    <property type="term" value="F:ADP binding"/>
    <property type="evidence" value="ECO:0007669"/>
    <property type="project" value="InterPro"/>
</dbReference>
<evidence type="ECO:0000256" key="2">
    <source>
        <dbReference type="ARBA" id="ARBA00022614"/>
    </source>
</evidence>
<dbReference type="SMART" id="SM00382">
    <property type="entry name" value="AAA"/>
    <property type="match status" value="1"/>
</dbReference>
<dbReference type="FunFam" id="3.40.50.300:FF:001091">
    <property type="entry name" value="Probable disease resistance protein At1g61300"/>
    <property type="match status" value="1"/>
</dbReference>
<keyword evidence="10" id="KW-1185">Reference proteome</keyword>
<dbReference type="PANTHER" id="PTHR33463">
    <property type="entry name" value="NB-ARC DOMAIN-CONTAINING PROTEIN-RELATED"/>
    <property type="match status" value="1"/>
</dbReference>
<dbReference type="SUPFAM" id="SSF52540">
    <property type="entry name" value="P-loop containing nucleoside triphosphate hydrolases"/>
    <property type="match status" value="1"/>
</dbReference>
<dbReference type="InterPro" id="IPR036388">
    <property type="entry name" value="WH-like_DNA-bd_sf"/>
</dbReference>
<keyword evidence="6" id="KW-0067">ATP-binding</keyword>
<dbReference type="InterPro" id="IPR057135">
    <property type="entry name" value="At4g27190-like_LRR"/>
</dbReference>
<dbReference type="SUPFAM" id="SSF52047">
    <property type="entry name" value="RNI-like"/>
    <property type="match status" value="1"/>
</dbReference>
<protein>
    <recommendedName>
        <fullName evidence="8">AAA+ ATPase domain-containing protein</fullName>
    </recommendedName>
</protein>
<evidence type="ECO:0000256" key="4">
    <source>
        <dbReference type="ARBA" id="ARBA00022741"/>
    </source>
</evidence>
<sequence length="1402" mass="159428">MEIVISIASKIGEYLVAPIGAEFGYLVNYHSNLESLKGEIKKLFEKKDRVQGLVNAAKRNGEVINPDVQSWLTNVNDYMIQTVSHFEDEINKKQRCMYRWSLSRKAYKITQHVLRLQNEGTFNDVAHPAPPREIWSTFKEGFKDFKSRMAIMNEVIEGLKKEEVRMIGICGMGGVGKTTMAKEIIKRLAELKLFDKVVMATVSQSPSTRMIQAEIADQIGLKFDVESDSGRAGRLHGRLVEIKRILIVLDDLWTELDFEAIGLPYGHAHQGCKILLTSRDMEVCNRMGSQQITEVPILTTEESWELFREMVGETFDDPDLRSIAKEVMNECGCLPIAIVTVGKALQKKGKHEWVDALKQLRNSLPENIPGLDAKVYSSIKWSYDRLDSDEARLCLLLCCLFEEDYDIPIEYLVRYGWGRGYFSSSVTLEEARNRVRSLVDKLQRRFLLLTSKVKDATKMHDVVRDVAISIASRDPHGFLIISHAEKNGWPNLATYHHCTTISLVRNLEIPAGLKCPPTVELLQMMDGSFSQGSMDIICNAMKELKVLALVCICSDFSLRVLKNLRTLCLDNSSLCGLSNDVIGDLENLEILSFRGCDSLHELPREIGRLKQLRLLDTTNCRFLGVIPHGIFSSLCRLEELYMLNSFNRWELATGGEDKRMASIAEVMSLSDHLKVLTIEIPSVIHLLPKDVILKSVPIRFNIHIFNIHMEHLRLNYHIELSCAFENKLAIGKGDARELMESQAVRLLLKKSEDLQLSAVDNLYVLTDLDQEGFQHLKYLHVSDFPNTEYLANGTSGTQHTLFPRIQTLFLCGMAQLKAICPNDQLSKSFFTNLRSLNLSFCENLKYVFSLSVARNLVQLQNLNIGQCVQMEEIVSKQRRKHEEAADMIAFHKLTNLRLWSLDNFVGFFQANKQYSNQEVTMPKDEHQSTGIFENAVLPSKCISWFQSLEEVTLIDMKHMDVLFDLKSDTVMDGQAVLPIFSQLRKLEIENCSFTHLWKNIASGFQGFQNLRYLKMFACFGLEYVFLHLIARELLNLDEVSILECPNMETIFRITEENEEEATKDMILFPKLNTFELVDLPRLTSLCPEGFTFLWSSTIDMFVIGCEKLKTLGAVIPQRNKLEKNIEKDSITHDFNTSPTRSSNWCPAGCGCTPYSRANAHRCIEILPRPINLEVTPTNLEGSNDNDNLENLQVSSCASLEVIFQVKGPRHEENIHSVEAFNELRTLGLHYLPSLTSIWETGTSQPMFTGGSFGNLKSLDVGHCNQLKYLFSSSIAKLLVSIEDIEVQNCEQIEEIVDAEEETDEIIALPKLNSLKLGNLSNLKYFCGEAYSLKLPSLVSLRVFNLQNFKIFAPKLIDTHSLLQVYIMSDPNRPYIMLEQPAEWMGDLNATVRNIYDTRYALI</sequence>
<dbReference type="InterPro" id="IPR027417">
    <property type="entry name" value="P-loop_NTPase"/>
</dbReference>
<evidence type="ECO:0000313" key="9">
    <source>
        <dbReference type="EMBL" id="RXI04284.1"/>
    </source>
</evidence>
<dbReference type="Proteomes" id="UP000290289">
    <property type="component" value="Chromosome 3"/>
</dbReference>
<name>A0A498KD41_MALDO</name>
<dbReference type="Pfam" id="PF00931">
    <property type="entry name" value="NB-ARC"/>
    <property type="match status" value="1"/>
</dbReference>
<keyword evidence="2" id="KW-0433">Leucine-rich repeat</keyword>
<feature type="domain" description="AAA+ ATPase" evidence="8">
    <location>
        <begin position="163"/>
        <end position="299"/>
    </location>
</feature>
<keyword evidence="5" id="KW-0611">Plant defense</keyword>
<dbReference type="Gene3D" id="1.10.10.10">
    <property type="entry name" value="Winged helix-like DNA-binding domain superfamily/Winged helix DNA-binding domain"/>
    <property type="match status" value="1"/>
</dbReference>
<comment type="caution">
    <text evidence="9">The sequence shown here is derived from an EMBL/GenBank/DDBJ whole genome shotgun (WGS) entry which is preliminary data.</text>
</comment>
<evidence type="ECO:0000256" key="7">
    <source>
        <dbReference type="SAM" id="Coils"/>
    </source>
</evidence>
<dbReference type="InterPro" id="IPR050905">
    <property type="entry name" value="Plant_NBS-LRR"/>
</dbReference>
<evidence type="ECO:0000256" key="1">
    <source>
        <dbReference type="ARBA" id="ARBA00008894"/>
    </source>
</evidence>